<keyword evidence="2" id="KW-1185">Reference proteome</keyword>
<reference evidence="1" key="2">
    <citation type="journal article" date="2022" name="Microb. Genom.">
        <title>A chromosome-scale genome assembly of the tomato pathogen Cladosporium fulvum reveals a compartmentalized genome architecture and the presence of a dispensable chromosome.</title>
        <authorList>
            <person name="Zaccaron A.Z."/>
            <person name="Chen L.H."/>
            <person name="Samaras A."/>
            <person name="Stergiopoulos I."/>
        </authorList>
    </citation>
    <scope>NUCLEOTIDE SEQUENCE</scope>
    <source>
        <strain evidence="1">Race5_Kim</strain>
    </source>
</reference>
<gene>
    <name evidence="1" type="ORF">CLAFUR5_11342</name>
</gene>
<dbReference type="Proteomes" id="UP000756132">
    <property type="component" value="Chromosome 8"/>
</dbReference>
<organism evidence="1 2">
    <name type="scientific">Passalora fulva</name>
    <name type="common">Tomato leaf mold</name>
    <name type="synonym">Cladosporium fulvum</name>
    <dbReference type="NCBI Taxonomy" id="5499"/>
    <lineage>
        <taxon>Eukaryota</taxon>
        <taxon>Fungi</taxon>
        <taxon>Dikarya</taxon>
        <taxon>Ascomycota</taxon>
        <taxon>Pezizomycotina</taxon>
        <taxon>Dothideomycetes</taxon>
        <taxon>Dothideomycetidae</taxon>
        <taxon>Mycosphaerellales</taxon>
        <taxon>Mycosphaerellaceae</taxon>
        <taxon>Fulvia</taxon>
    </lineage>
</organism>
<dbReference type="EMBL" id="CP090170">
    <property type="protein sequence ID" value="UJO21007.1"/>
    <property type="molecule type" value="Genomic_DNA"/>
</dbReference>
<reference evidence="1" key="1">
    <citation type="submission" date="2021-12" db="EMBL/GenBank/DDBJ databases">
        <authorList>
            <person name="Zaccaron A."/>
            <person name="Stergiopoulos I."/>
        </authorList>
    </citation>
    <scope>NUCLEOTIDE SEQUENCE</scope>
    <source>
        <strain evidence="1">Race5_Kim</strain>
    </source>
</reference>
<name>A0A9Q8PEN0_PASFU</name>
<proteinExistence type="predicted"/>
<dbReference type="GeneID" id="71991220"/>
<protein>
    <submittedName>
        <fullName evidence="1">Uncharacterized protein</fullName>
    </submittedName>
</protein>
<dbReference type="RefSeq" id="XP_047765373.1">
    <property type="nucleotide sequence ID" value="XM_047910490.1"/>
</dbReference>
<dbReference type="KEGG" id="ffu:CLAFUR5_11342"/>
<evidence type="ECO:0000313" key="2">
    <source>
        <dbReference type="Proteomes" id="UP000756132"/>
    </source>
</evidence>
<dbReference type="AlphaFoldDB" id="A0A9Q8PEN0"/>
<sequence>MADFGSLLRTSKGLLENSTQEGDELRIDVYADPNIPHSREACELLIYHIVKGSLPSTPNNDQQDYYSLLMTAWQVGESNHSPEFQDAVML</sequence>
<evidence type="ECO:0000313" key="1">
    <source>
        <dbReference type="EMBL" id="UJO21007.1"/>
    </source>
</evidence>
<accession>A0A9Q8PEN0</accession>